<evidence type="ECO:0000313" key="2">
    <source>
        <dbReference type="Proteomes" id="UP001225378"/>
    </source>
</evidence>
<dbReference type="KEGG" id="mech:Q9L42_013835"/>
<protein>
    <submittedName>
        <fullName evidence="1">Uncharacterized protein</fullName>
    </submittedName>
</protein>
<sequence>MVETDVHFPTDINLLYDAIRKAIEESHTLAKHHDLPDWRQYRHNIWRLKQQYRRAQQLKRSTSQDENKQAVREQAIQQAHQTYLDLASAYLGKSERTLKQALDRGALADETQPLQSYQAYARLLLDQIERRVIRSETIPHAEKIFSVFEPHTEWISKGKASAAENLGNGAPAK</sequence>
<accession>A0AAU7NR35</accession>
<gene>
    <name evidence="1" type="ORF">Q9L42_013835</name>
</gene>
<name>A0AAU7NR35_9GAMM</name>
<proteinExistence type="predicted"/>
<reference evidence="1 2" key="1">
    <citation type="journal article" date="2024" name="Microbiology">
        <title>Methylomarinum rosea sp. nov., a novel halophilic methanotrophic bacterium from the hypersaline Lake Elton.</title>
        <authorList>
            <person name="Suleimanov R.Z."/>
            <person name="Oshkin I.Y."/>
            <person name="Danilova O.V."/>
            <person name="Suzina N.E."/>
            <person name="Dedysh S.N."/>
        </authorList>
    </citation>
    <scope>NUCLEOTIDE SEQUENCE [LARGE SCALE GENOMIC DNA]</scope>
    <source>
        <strain evidence="1 2">Ch1-1</strain>
    </source>
</reference>
<evidence type="ECO:0000313" key="1">
    <source>
        <dbReference type="EMBL" id="XBS19438.1"/>
    </source>
</evidence>
<dbReference type="AlphaFoldDB" id="A0AAU7NR35"/>
<dbReference type="EMBL" id="CP157743">
    <property type="protein sequence ID" value="XBS19438.1"/>
    <property type="molecule type" value="Genomic_DNA"/>
</dbReference>
<organism evidence="1 2">
    <name type="scientific">Methylomarinum roseum</name>
    <dbReference type="NCBI Taxonomy" id="3067653"/>
    <lineage>
        <taxon>Bacteria</taxon>
        <taxon>Pseudomonadati</taxon>
        <taxon>Pseudomonadota</taxon>
        <taxon>Gammaproteobacteria</taxon>
        <taxon>Methylococcales</taxon>
        <taxon>Methylococcaceae</taxon>
        <taxon>Methylomarinum</taxon>
    </lineage>
</organism>
<dbReference type="Proteomes" id="UP001225378">
    <property type="component" value="Chromosome"/>
</dbReference>
<keyword evidence="2" id="KW-1185">Reference proteome</keyword>